<dbReference type="Pfam" id="PF14322">
    <property type="entry name" value="SusD-like_3"/>
    <property type="match status" value="1"/>
</dbReference>
<evidence type="ECO:0000256" key="4">
    <source>
        <dbReference type="ARBA" id="ARBA00023136"/>
    </source>
</evidence>
<evidence type="ECO:0000259" key="7">
    <source>
        <dbReference type="Pfam" id="PF07980"/>
    </source>
</evidence>
<feature type="chain" id="PRO_5037043682" evidence="6">
    <location>
        <begin position="31"/>
        <end position="515"/>
    </location>
</feature>
<name>A0A917MD38_9SPHI</name>
<keyword evidence="3 6" id="KW-0732">Signal</keyword>
<dbReference type="EMBL" id="BMER01000002">
    <property type="protein sequence ID" value="GGG89495.1"/>
    <property type="molecule type" value="Genomic_DNA"/>
</dbReference>
<dbReference type="InterPro" id="IPR012944">
    <property type="entry name" value="SusD_RagB_dom"/>
</dbReference>
<evidence type="ECO:0000313" key="10">
    <source>
        <dbReference type="Proteomes" id="UP000660862"/>
    </source>
</evidence>
<evidence type="ECO:0000256" key="5">
    <source>
        <dbReference type="ARBA" id="ARBA00023237"/>
    </source>
</evidence>
<proteinExistence type="inferred from homology"/>
<evidence type="ECO:0000256" key="2">
    <source>
        <dbReference type="ARBA" id="ARBA00006275"/>
    </source>
</evidence>
<evidence type="ECO:0000313" key="9">
    <source>
        <dbReference type="EMBL" id="GGG89495.1"/>
    </source>
</evidence>
<keyword evidence="5" id="KW-0998">Cell outer membrane</keyword>
<dbReference type="Pfam" id="PF07980">
    <property type="entry name" value="SusD_RagB"/>
    <property type="match status" value="1"/>
</dbReference>
<dbReference type="Gene3D" id="1.25.40.390">
    <property type="match status" value="1"/>
</dbReference>
<feature type="signal peptide" evidence="6">
    <location>
        <begin position="1"/>
        <end position="30"/>
    </location>
</feature>
<evidence type="ECO:0000256" key="6">
    <source>
        <dbReference type="SAM" id="SignalP"/>
    </source>
</evidence>
<dbReference type="Proteomes" id="UP000660862">
    <property type="component" value="Unassembled WGS sequence"/>
</dbReference>
<organism evidence="9 10">
    <name type="scientific">Parapedobacter pyrenivorans</name>
    <dbReference type="NCBI Taxonomy" id="1305674"/>
    <lineage>
        <taxon>Bacteria</taxon>
        <taxon>Pseudomonadati</taxon>
        <taxon>Bacteroidota</taxon>
        <taxon>Sphingobacteriia</taxon>
        <taxon>Sphingobacteriales</taxon>
        <taxon>Sphingobacteriaceae</taxon>
        <taxon>Parapedobacter</taxon>
    </lineage>
</organism>
<comment type="subcellular location">
    <subcellularLocation>
        <location evidence="1">Cell outer membrane</location>
    </subcellularLocation>
</comment>
<reference evidence="9" key="2">
    <citation type="submission" date="2020-09" db="EMBL/GenBank/DDBJ databases">
        <authorList>
            <person name="Sun Q."/>
            <person name="Zhou Y."/>
        </authorList>
    </citation>
    <scope>NUCLEOTIDE SEQUENCE</scope>
    <source>
        <strain evidence="9">CGMCC 1.12195</strain>
    </source>
</reference>
<dbReference type="InterPro" id="IPR011990">
    <property type="entry name" value="TPR-like_helical_dom_sf"/>
</dbReference>
<accession>A0A917MD38</accession>
<dbReference type="GO" id="GO:0009279">
    <property type="term" value="C:cell outer membrane"/>
    <property type="evidence" value="ECO:0007669"/>
    <property type="project" value="UniProtKB-SubCell"/>
</dbReference>
<feature type="domain" description="SusD-like N-terminal" evidence="8">
    <location>
        <begin position="92"/>
        <end position="225"/>
    </location>
</feature>
<keyword evidence="4" id="KW-0472">Membrane</keyword>
<sequence length="515" mass="57720">MVMKKTRNNILKGLASLVLVLVLASCEKFLEETPHSFLAPENYYQNADDAFSALVGAYVGLGDGANTFLARRVHYLTWFPSDEAYTPTLAAQRQLDNFSFNADHEDIRNVWTHMYDAINRANIVVGRVATINMDEDLKQRYIAEARFIRGLCYFYGVRLYGGIPLITAEVTAVDDVADITRATAAEVYAQVVDDLTFASGVLPPTNQQGRATQGAAKGLLAKVFLTRASSDAAESNDYQRCADLAAEVIAMPEHRLMPNYQDAIGAANKFNAESLFEWQADRILTPVGKQSVFGQFTLPRDIVGLVPEAGQTGESQIVSEIAFFNRYDDRDYRKESTFITAGTNRQGEEVGWQQFTFPFPAPAWKYVDRTATTRNAYAFNANYVVLRLADVYLMRAEALNEIGGPTEAAYNMINAIRERARNRDGNNQNGYPEILSGLTKEGFRDAVLEERAIELGFEGHRWFDLVRTKRLVETIKAAHPDYQVAEKHYLFPIPADELIINPNLEQNPGWKANEN</sequence>
<keyword evidence="10" id="KW-1185">Reference proteome</keyword>
<evidence type="ECO:0000256" key="1">
    <source>
        <dbReference type="ARBA" id="ARBA00004442"/>
    </source>
</evidence>
<dbReference type="CDD" id="cd08977">
    <property type="entry name" value="SusD"/>
    <property type="match status" value="1"/>
</dbReference>
<protein>
    <submittedName>
        <fullName evidence="9">Membrane protein</fullName>
    </submittedName>
</protein>
<dbReference type="SUPFAM" id="SSF48452">
    <property type="entry name" value="TPR-like"/>
    <property type="match status" value="1"/>
</dbReference>
<evidence type="ECO:0000259" key="8">
    <source>
        <dbReference type="Pfam" id="PF14322"/>
    </source>
</evidence>
<comment type="caution">
    <text evidence="9">The sequence shown here is derived from an EMBL/GenBank/DDBJ whole genome shotgun (WGS) entry which is preliminary data.</text>
</comment>
<feature type="domain" description="RagB/SusD" evidence="7">
    <location>
        <begin position="289"/>
        <end position="510"/>
    </location>
</feature>
<reference evidence="9" key="1">
    <citation type="journal article" date="2014" name="Int. J. Syst. Evol. Microbiol.">
        <title>Complete genome sequence of Corynebacterium casei LMG S-19264T (=DSM 44701T), isolated from a smear-ripened cheese.</title>
        <authorList>
            <consortium name="US DOE Joint Genome Institute (JGI-PGF)"/>
            <person name="Walter F."/>
            <person name="Albersmeier A."/>
            <person name="Kalinowski J."/>
            <person name="Ruckert C."/>
        </authorList>
    </citation>
    <scope>NUCLEOTIDE SEQUENCE</scope>
    <source>
        <strain evidence="9">CGMCC 1.12195</strain>
    </source>
</reference>
<gene>
    <name evidence="9" type="ORF">GCM10007415_24570</name>
</gene>
<dbReference type="AlphaFoldDB" id="A0A917MD38"/>
<evidence type="ECO:0000256" key="3">
    <source>
        <dbReference type="ARBA" id="ARBA00022729"/>
    </source>
</evidence>
<dbReference type="InterPro" id="IPR033985">
    <property type="entry name" value="SusD-like_N"/>
</dbReference>
<dbReference type="PROSITE" id="PS51257">
    <property type="entry name" value="PROKAR_LIPOPROTEIN"/>
    <property type="match status" value="1"/>
</dbReference>
<comment type="similarity">
    <text evidence="2">Belongs to the SusD family.</text>
</comment>